<dbReference type="Gene3D" id="1.10.101.10">
    <property type="entry name" value="PGBD-like superfamily/PGBD"/>
    <property type="match status" value="1"/>
</dbReference>
<protein>
    <submittedName>
        <fullName evidence="4">Putative peptidoglycan binding domain-containing protein</fullName>
    </submittedName>
</protein>
<dbReference type="InterPro" id="IPR036365">
    <property type="entry name" value="PGBD-like_sf"/>
</dbReference>
<dbReference type="InterPro" id="IPR036366">
    <property type="entry name" value="PGBDSf"/>
</dbReference>
<keyword evidence="2" id="KW-0472">Membrane</keyword>
<evidence type="ECO:0000256" key="2">
    <source>
        <dbReference type="SAM" id="Phobius"/>
    </source>
</evidence>
<dbReference type="AlphaFoldDB" id="A0A1I2BZN6"/>
<name>A0A1I2BZN6_9ACTN</name>
<gene>
    <name evidence="4" type="ORF">SAMN05216251_10480</name>
</gene>
<reference evidence="4 5" key="1">
    <citation type="submission" date="2016-10" db="EMBL/GenBank/DDBJ databases">
        <authorList>
            <person name="de Groot N.N."/>
        </authorList>
    </citation>
    <scope>NUCLEOTIDE SEQUENCE [LARGE SCALE GENOMIC DNA]</scope>
    <source>
        <strain evidence="4 5">CGMCC 4.3510</strain>
    </source>
</reference>
<organism evidence="4 5">
    <name type="scientific">Actinacidiphila alni</name>
    <dbReference type="NCBI Taxonomy" id="380248"/>
    <lineage>
        <taxon>Bacteria</taxon>
        <taxon>Bacillati</taxon>
        <taxon>Actinomycetota</taxon>
        <taxon>Actinomycetes</taxon>
        <taxon>Kitasatosporales</taxon>
        <taxon>Streptomycetaceae</taxon>
        <taxon>Actinacidiphila</taxon>
    </lineage>
</organism>
<feature type="region of interest" description="Disordered" evidence="1">
    <location>
        <begin position="93"/>
        <end position="200"/>
    </location>
</feature>
<evidence type="ECO:0000313" key="4">
    <source>
        <dbReference type="EMBL" id="SFE61569.1"/>
    </source>
</evidence>
<dbReference type="SUPFAM" id="SSF47090">
    <property type="entry name" value="PGBD-like"/>
    <property type="match status" value="1"/>
</dbReference>
<evidence type="ECO:0000259" key="3">
    <source>
        <dbReference type="Pfam" id="PF01471"/>
    </source>
</evidence>
<accession>A0A1I2BZN6</accession>
<feature type="compositionally biased region" description="Basic and acidic residues" evidence="1">
    <location>
        <begin position="1"/>
        <end position="20"/>
    </location>
</feature>
<proteinExistence type="predicted"/>
<feature type="compositionally biased region" description="Low complexity" evidence="1">
    <location>
        <begin position="155"/>
        <end position="164"/>
    </location>
</feature>
<evidence type="ECO:0000313" key="5">
    <source>
        <dbReference type="Proteomes" id="UP000199323"/>
    </source>
</evidence>
<dbReference type="InterPro" id="IPR002477">
    <property type="entry name" value="Peptidoglycan-bd-like"/>
</dbReference>
<evidence type="ECO:0000256" key="1">
    <source>
        <dbReference type="SAM" id="MobiDB-lite"/>
    </source>
</evidence>
<feature type="region of interest" description="Disordered" evidence="1">
    <location>
        <begin position="1"/>
        <end position="42"/>
    </location>
</feature>
<dbReference type="Pfam" id="PF01471">
    <property type="entry name" value="PG_binding_1"/>
    <property type="match status" value="1"/>
</dbReference>
<keyword evidence="5" id="KW-1185">Reference proteome</keyword>
<dbReference type="EMBL" id="FONG01000004">
    <property type="protein sequence ID" value="SFE61569.1"/>
    <property type="molecule type" value="Genomic_DNA"/>
</dbReference>
<keyword evidence="2" id="KW-1133">Transmembrane helix</keyword>
<feature type="compositionally biased region" description="Pro residues" evidence="1">
    <location>
        <begin position="94"/>
        <end position="108"/>
    </location>
</feature>
<feature type="domain" description="Peptidoglycan binding-like" evidence="3">
    <location>
        <begin position="197"/>
        <end position="255"/>
    </location>
</feature>
<feature type="compositionally biased region" description="Low complexity" evidence="1">
    <location>
        <begin position="172"/>
        <end position="183"/>
    </location>
</feature>
<dbReference type="STRING" id="380248.SAMN05216251_10480"/>
<feature type="transmembrane region" description="Helical" evidence="2">
    <location>
        <begin position="72"/>
        <end position="93"/>
    </location>
</feature>
<sequence>MTMDDHTTGRRRAGDDRPQRPDGAGTAVAAPVSRDAGEQPPDVIDVVFPAAADTGGTAAGPDRRERLRDRPLLLGSLAIAAVGLAAVIAWQVWPQPPGPTAPEQPEPRPTSSRPVGDDGISGRAAPPLPSSERPRTSRSPAADERPSRTPSASVSPTAGAGTPSPALPAGPPTATAGTTTAPTSAPPTPRTLRSGDSGSDVTDLQRLLFAQGFTYVALTGLYDDATVRGVTQVQKDRGLTCDPYGVYGPCTRAALTS</sequence>
<keyword evidence="2" id="KW-0812">Transmembrane</keyword>
<dbReference type="Proteomes" id="UP000199323">
    <property type="component" value="Unassembled WGS sequence"/>
</dbReference>